<evidence type="ECO:0000256" key="6">
    <source>
        <dbReference type="ARBA" id="ARBA00023136"/>
    </source>
</evidence>
<keyword evidence="2" id="KW-1003">Cell membrane</keyword>
<accession>A0A381NWU0</accession>
<evidence type="ECO:0000256" key="7">
    <source>
        <dbReference type="ARBA" id="ARBA00023186"/>
    </source>
</evidence>
<dbReference type="GO" id="GO:0003755">
    <property type="term" value="F:peptidyl-prolyl cis-trans isomerase activity"/>
    <property type="evidence" value="ECO:0007669"/>
    <property type="project" value="InterPro"/>
</dbReference>
<evidence type="ECO:0000256" key="4">
    <source>
        <dbReference type="ARBA" id="ARBA00022692"/>
    </source>
</evidence>
<evidence type="ECO:0000256" key="8">
    <source>
        <dbReference type="ARBA" id="ARBA00038408"/>
    </source>
</evidence>
<evidence type="ECO:0000259" key="11">
    <source>
        <dbReference type="PROSITE" id="PS50198"/>
    </source>
</evidence>
<protein>
    <recommendedName>
        <fullName evidence="9">Periplasmic chaperone PpiD</fullName>
    </recommendedName>
    <alternativeName>
        <fullName evidence="10">Periplasmic folding chaperone</fullName>
    </alternativeName>
</protein>
<dbReference type="Pfam" id="PF13623">
    <property type="entry name" value="SurA_N_2"/>
    <property type="match status" value="1"/>
</dbReference>
<dbReference type="GO" id="GO:0005886">
    <property type="term" value="C:plasma membrane"/>
    <property type="evidence" value="ECO:0007669"/>
    <property type="project" value="UniProtKB-SubCell"/>
</dbReference>
<evidence type="ECO:0000256" key="2">
    <source>
        <dbReference type="ARBA" id="ARBA00022475"/>
    </source>
</evidence>
<dbReference type="PANTHER" id="PTHR47529:SF1">
    <property type="entry name" value="PERIPLASMIC CHAPERONE PPID"/>
    <property type="match status" value="1"/>
</dbReference>
<reference evidence="12" key="1">
    <citation type="submission" date="2018-05" db="EMBL/GenBank/DDBJ databases">
        <authorList>
            <person name="Lanie J.A."/>
            <person name="Ng W.-L."/>
            <person name="Kazmierczak K.M."/>
            <person name="Andrzejewski T.M."/>
            <person name="Davidsen T.M."/>
            <person name="Wayne K.J."/>
            <person name="Tettelin H."/>
            <person name="Glass J.I."/>
            <person name="Rusch D."/>
            <person name="Podicherti R."/>
            <person name="Tsui H.-C.T."/>
            <person name="Winkler M.E."/>
        </authorList>
    </citation>
    <scope>NUCLEOTIDE SEQUENCE</scope>
</reference>
<keyword evidence="4" id="KW-0812">Transmembrane</keyword>
<feature type="domain" description="PpiC" evidence="11">
    <location>
        <begin position="341"/>
        <end position="439"/>
    </location>
</feature>
<dbReference type="InterPro" id="IPR046357">
    <property type="entry name" value="PPIase_dom_sf"/>
</dbReference>
<dbReference type="PANTHER" id="PTHR47529">
    <property type="entry name" value="PEPTIDYL-PROLYL CIS-TRANS ISOMERASE D"/>
    <property type="match status" value="1"/>
</dbReference>
<evidence type="ECO:0000256" key="1">
    <source>
        <dbReference type="ARBA" id="ARBA00004382"/>
    </source>
</evidence>
<sequence length="695" mass="79721">MAIISTLRNKMGKFLVFVVGFSIAAFVLGDILGPNNQAFNSQNNIIAEINGEDVNYLLYQSLFEELSYNFSLNNGRSPEAFEIESIRDQVWQRLIDDISYREEYLKLGIDVSTNEVVDMVQGSNIHPMVRQAFSDPNTNVFSPQNVISYLQSLSSQPLNQQEAWYAFEKNLKPMRMRSKYENLMSLTANVNVLESKKEYYNSNNKIDLSYFFIPFYEIEDSLFEISTDEMKNYLKKNKEDYTQSESRSIDYIFFPLTPSKDDSIYIVNEMERIKNSFLSEALNDSTFSVVNSDELNAYVNYKTDELPVELQNKEVGYISDVKFQNGNFIVNKLSEIVEENKYSARAKHILFKFDVTPKSEVRKEAQRVLNLLKNGSDFEETARTYSQDGSASNGGDLGWFIEGTMVLPFQNAVFSRSKTGLIPRIIESEFGYHLIYVSNTKTNLSYNVSTIVKVLVPSDYTKNFVYRESELFRSQVENKASFIKNVKESNYKMLSSNNLDKNDKKIADLNNSRSIIIWAYGDNISLNSISDVIEMDDGYVIAIVSDIKEKGTKNLDDVKNSITKKILNNKKFEYVSNKLSDYKSLFDLTQLNNKGKIYNMNTLDFTTNSLSNVGYSPEAIGIAFSMEEGELTKPFMNDEGIVVMGLNSFIIADSIENYSEYSSSLRQANQLSTPFRIDNVIKEFSSIEDYRYKFF</sequence>
<dbReference type="SUPFAM" id="SSF54534">
    <property type="entry name" value="FKBP-like"/>
    <property type="match status" value="1"/>
</dbReference>
<dbReference type="InterPro" id="IPR027304">
    <property type="entry name" value="Trigger_fact/SurA_dom_sf"/>
</dbReference>
<evidence type="ECO:0000313" key="12">
    <source>
        <dbReference type="EMBL" id="SUZ58634.1"/>
    </source>
</evidence>
<evidence type="ECO:0000256" key="9">
    <source>
        <dbReference type="ARBA" id="ARBA00040743"/>
    </source>
</evidence>
<evidence type="ECO:0000256" key="5">
    <source>
        <dbReference type="ARBA" id="ARBA00022989"/>
    </source>
</evidence>
<keyword evidence="5" id="KW-1133">Transmembrane helix</keyword>
<keyword evidence="3" id="KW-0997">Cell inner membrane</keyword>
<comment type="subcellular location">
    <subcellularLocation>
        <location evidence="1">Cell inner membrane</location>
        <topology evidence="1">Single-pass type II membrane protein</topology>
        <orientation evidence="1">Periplasmic side</orientation>
    </subcellularLocation>
</comment>
<proteinExistence type="inferred from homology"/>
<evidence type="ECO:0000256" key="10">
    <source>
        <dbReference type="ARBA" id="ARBA00042775"/>
    </source>
</evidence>
<keyword evidence="7" id="KW-0143">Chaperone</keyword>
<keyword evidence="6" id="KW-0472">Membrane</keyword>
<dbReference type="EMBL" id="UINC01000632">
    <property type="protein sequence ID" value="SUZ58634.1"/>
    <property type="molecule type" value="Genomic_DNA"/>
</dbReference>
<dbReference type="InterPro" id="IPR052029">
    <property type="entry name" value="PpiD_chaperone"/>
</dbReference>
<dbReference type="Pfam" id="PF13616">
    <property type="entry name" value="Rotamase_3"/>
    <property type="match status" value="1"/>
</dbReference>
<dbReference type="SUPFAM" id="SSF109998">
    <property type="entry name" value="Triger factor/SurA peptide-binding domain-like"/>
    <property type="match status" value="1"/>
</dbReference>
<organism evidence="12">
    <name type="scientific">marine metagenome</name>
    <dbReference type="NCBI Taxonomy" id="408172"/>
    <lineage>
        <taxon>unclassified sequences</taxon>
        <taxon>metagenomes</taxon>
        <taxon>ecological metagenomes</taxon>
    </lineage>
</organism>
<name>A0A381NWU0_9ZZZZ</name>
<dbReference type="InterPro" id="IPR000297">
    <property type="entry name" value="PPIase_PpiC"/>
</dbReference>
<dbReference type="PROSITE" id="PS50198">
    <property type="entry name" value="PPIC_PPIASE_2"/>
    <property type="match status" value="1"/>
</dbReference>
<comment type="similarity">
    <text evidence="8">Belongs to the PpiD chaperone family.</text>
</comment>
<dbReference type="AlphaFoldDB" id="A0A381NWU0"/>
<evidence type="ECO:0000256" key="3">
    <source>
        <dbReference type="ARBA" id="ARBA00022519"/>
    </source>
</evidence>
<gene>
    <name evidence="12" type="ORF">METZ01_LOCUS11488</name>
</gene>
<dbReference type="Gene3D" id="3.10.50.40">
    <property type="match status" value="1"/>
</dbReference>